<organism evidence="2 3">
    <name type="scientific">Hirundo rustica rustica</name>
    <dbReference type="NCBI Taxonomy" id="333673"/>
    <lineage>
        <taxon>Eukaryota</taxon>
        <taxon>Metazoa</taxon>
        <taxon>Chordata</taxon>
        <taxon>Craniata</taxon>
        <taxon>Vertebrata</taxon>
        <taxon>Euteleostomi</taxon>
        <taxon>Archelosauria</taxon>
        <taxon>Archosauria</taxon>
        <taxon>Dinosauria</taxon>
        <taxon>Saurischia</taxon>
        <taxon>Theropoda</taxon>
        <taxon>Coelurosauria</taxon>
        <taxon>Aves</taxon>
        <taxon>Neognathae</taxon>
        <taxon>Neoaves</taxon>
        <taxon>Telluraves</taxon>
        <taxon>Australaves</taxon>
        <taxon>Passeriformes</taxon>
        <taxon>Sylvioidea</taxon>
        <taxon>Hirundinidae</taxon>
        <taxon>Hirundo</taxon>
    </lineage>
</organism>
<gene>
    <name evidence="2" type="ORF">DUI87_23920</name>
</gene>
<dbReference type="EMBL" id="QRBI01000148">
    <property type="protein sequence ID" value="RMB99666.1"/>
    <property type="molecule type" value="Genomic_DNA"/>
</dbReference>
<feature type="compositionally biased region" description="Acidic residues" evidence="1">
    <location>
        <begin position="59"/>
        <end position="74"/>
    </location>
</feature>
<feature type="compositionally biased region" description="Gly residues" evidence="1">
    <location>
        <begin position="13"/>
        <end position="23"/>
    </location>
</feature>
<dbReference type="AlphaFoldDB" id="A0A3M0JXN0"/>
<reference evidence="2 3" key="1">
    <citation type="submission" date="2018-07" db="EMBL/GenBank/DDBJ databases">
        <title>A high quality draft genome assembly of the barn swallow (H. rustica rustica).</title>
        <authorList>
            <person name="Formenti G."/>
            <person name="Chiara M."/>
            <person name="Poveda L."/>
            <person name="Francoijs K.-J."/>
            <person name="Bonisoli-Alquati A."/>
            <person name="Canova L."/>
            <person name="Gianfranceschi L."/>
            <person name="Horner D.S."/>
            <person name="Saino N."/>
        </authorList>
    </citation>
    <scope>NUCLEOTIDE SEQUENCE [LARGE SCALE GENOMIC DNA]</scope>
    <source>
        <strain evidence="2">Chelidonia</strain>
        <tissue evidence="2">Blood</tissue>
    </source>
</reference>
<feature type="compositionally biased region" description="Basic and acidic residues" evidence="1">
    <location>
        <begin position="1"/>
        <end position="10"/>
    </location>
</feature>
<accession>A0A3M0JXN0</accession>
<keyword evidence="3" id="KW-1185">Reference proteome</keyword>
<protein>
    <submittedName>
        <fullName evidence="2">Uncharacterized protein</fullName>
    </submittedName>
</protein>
<evidence type="ECO:0000313" key="3">
    <source>
        <dbReference type="Proteomes" id="UP000269221"/>
    </source>
</evidence>
<evidence type="ECO:0000313" key="2">
    <source>
        <dbReference type="EMBL" id="RMB99666.1"/>
    </source>
</evidence>
<comment type="caution">
    <text evidence="2">The sequence shown here is derived from an EMBL/GenBank/DDBJ whole genome shotgun (WGS) entry which is preliminary data.</text>
</comment>
<sequence>MAEPGERRAAAGDSGGGCAGLGGQQNKRLWFDVPLKGDARPGTGRNRGAGLAPGRGDEEANPAEEEDEEVWEDGDSGHRRLGEAQLQAILYFRMNCKKTLWGPGVQTKDILKDTLKPKAAKSTVPQSIDKCTFVESVEMRTFALVPNLAKDRMQPYVGYIDA</sequence>
<name>A0A3M0JXN0_HIRRU</name>
<feature type="region of interest" description="Disordered" evidence="1">
    <location>
        <begin position="1"/>
        <end position="77"/>
    </location>
</feature>
<evidence type="ECO:0000256" key="1">
    <source>
        <dbReference type="SAM" id="MobiDB-lite"/>
    </source>
</evidence>
<proteinExistence type="predicted"/>
<dbReference type="Proteomes" id="UP000269221">
    <property type="component" value="Unassembled WGS sequence"/>
</dbReference>